<dbReference type="Proteomes" id="UP000670475">
    <property type="component" value="Unassembled WGS sequence"/>
</dbReference>
<evidence type="ECO:0000313" key="2">
    <source>
        <dbReference type="EMBL" id="MBP0460536.1"/>
    </source>
</evidence>
<proteinExistence type="predicted"/>
<keyword evidence="3" id="KW-1185">Reference proteome</keyword>
<dbReference type="RefSeq" id="WP_209343125.1">
    <property type="nucleotide sequence ID" value="NZ_JAGIQL010000121.1"/>
</dbReference>
<dbReference type="Pfam" id="PF04149">
    <property type="entry name" value="DUF397"/>
    <property type="match status" value="1"/>
</dbReference>
<protein>
    <submittedName>
        <fullName evidence="2">DUF397 domain-containing protein</fullName>
    </submittedName>
</protein>
<sequence length="73" mass="7909">MKSPKAELYAEDLSSAKWRKASASAGENDCVEVAELPHGARAVRDSKNTDREPLRFTASEWAAFQTGVVAGEL</sequence>
<evidence type="ECO:0000259" key="1">
    <source>
        <dbReference type="Pfam" id="PF04149"/>
    </source>
</evidence>
<reference evidence="2" key="1">
    <citation type="submission" date="2021-03" db="EMBL/GenBank/DDBJ databases">
        <title>Whole genome sequence of Streptomyces bomunensis MMS17-BM035.</title>
        <authorList>
            <person name="Lee J.H."/>
        </authorList>
    </citation>
    <scope>NUCLEOTIDE SEQUENCE</scope>
    <source>
        <strain evidence="2">MMS17-BM035</strain>
    </source>
</reference>
<gene>
    <name evidence="2" type="ORF">JFN87_24060</name>
</gene>
<dbReference type="InterPro" id="IPR007278">
    <property type="entry name" value="DUF397"/>
</dbReference>
<dbReference type="EMBL" id="JAGIQL010000121">
    <property type="protein sequence ID" value="MBP0460536.1"/>
    <property type="molecule type" value="Genomic_DNA"/>
</dbReference>
<feature type="domain" description="DUF397" evidence="1">
    <location>
        <begin position="16"/>
        <end position="68"/>
    </location>
</feature>
<dbReference type="AlphaFoldDB" id="A0A940RXP0"/>
<comment type="caution">
    <text evidence="2">The sequence shown here is derived from an EMBL/GenBank/DDBJ whole genome shotgun (WGS) entry which is preliminary data.</text>
</comment>
<evidence type="ECO:0000313" key="3">
    <source>
        <dbReference type="Proteomes" id="UP000670475"/>
    </source>
</evidence>
<name>A0A940RXP0_9ACTN</name>
<accession>A0A940RXP0</accession>
<organism evidence="2 3">
    <name type="scientific">Streptomyces montanisoli</name>
    <dbReference type="NCBI Taxonomy" id="2798581"/>
    <lineage>
        <taxon>Bacteria</taxon>
        <taxon>Bacillati</taxon>
        <taxon>Actinomycetota</taxon>
        <taxon>Actinomycetes</taxon>
        <taxon>Kitasatosporales</taxon>
        <taxon>Streptomycetaceae</taxon>
        <taxon>Streptomyces</taxon>
    </lineage>
</organism>